<dbReference type="EC" id="2.7.4.3" evidence="4"/>
<keyword evidence="11" id="KW-1185">Reference proteome</keyword>
<dbReference type="PANTHER" id="PTHR23359">
    <property type="entry name" value="NUCLEOTIDE KINASE"/>
    <property type="match status" value="1"/>
</dbReference>
<evidence type="ECO:0000256" key="8">
    <source>
        <dbReference type="ARBA" id="ARBA00031517"/>
    </source>
</evidence>
<dbReference type="OrthoDB" id="439792at2759"/>
<evidence type="ECO:0000256" key="7">
    <source>
        <dbReference type="ARBA" id="ARBA00022777"/>
    </source>
</evidence>
<name>A0A2G9GS25_9LAMI</name>
<gene>
    <name evidence="10" type="ORF">CDL12_19393</name>
</gene>
<evidence type="ECO:0000256" key="4">
    <source>
        <dbReference type="ARBA" id="ARBA00012955"/>
    </source>
</evidence>
<dbReference type="PROSITE" id="PS00113">
    <property type="entry name" value="ADENYLATE_KINASE"/>
    <property type="match status" value="1"/>
</dbReference>
<comment type="subunit">
    <text evidence="3">Monomer.</text>
</comment>
<evidence type="ECO:0000256" key="6">
    <source>
        <dbReference type="ARBA" id="ARBA00022741"/>
    </source>
</evidence>
<keyword evidence="7 9" id="KW-0418">Kinase</keyword>
<evidence type="ECO:0000256" key="3">
    <source>
        <dbReference type="ARBA" id="ARBA00011245"/>
    </source>
</evidence>
<evidence type="ECO:0000313" key="10">
    <source>
        <dbReference type="EMBL" id="PIN08048.1"/>
    </source>
</evidence>
<proteinExistence type="inferred from homology"/>
<dbReference type="Gene3D" id="3.40.50.300">
    <property type="entry name" value="P-loop containing nucleotide triphosphate hydrolases"/>
    <property type="match status" value="1"/>
</dbReference>
<evidence type="ECO:0000256" key="9">
    <source>
        <dbReference type="RuleBase" id="RU003330"/>
    </source>
</evidence>
<evidence type="ECO:0000256" key="2">
    <source>
        <dbReference type="ARBA" id="ARBA00007220"/>
    </source>
</evidence>
<evidence type="ECO:0000256" key="1">
    <source>
        <dbReference type="ARBA" id="ARBA00000582"/>
    </source>
</evidence>
<keyword evidence="5 9" id="KW-0808">Transferase</keyword>
<comment type="similarity">
    <text evidence="2 9">Belongs to the adenylate kinase family.</text>
</comment>
<sequence>MAAMARLFRSSSSSSAVFFVGRSLYTAAATELKSQSCLSRIDPKGRNVQWVFLGCPGVGKGTYASRLSVLLGVPHIATGDLVREELSSSGPLSKQLAYIVNQGKLVSDEIIISLLSKRLEAGESKGESGFILDGFPRTVRQAEILDEVTDIDLVVNLKLPENVLVEKCLGRRICSQCGKNFNVASINVKGENGNPDISMAPLLPPPQCVSKLITRADDTEPIVRERLRIYNEKSQPVEDFYRNKGNLLEFDLPGGIPESWPKLLEALNLDEYEEKQSATA</sequence>
<dbReference type="SUPFAM" id="SSF52540">
    <property type="entry name" value="P-loop containing nucleoside triphosphate hydrolases"/>
    <property type="match status" value="1"/>
</dbReference>
<dbReference type="EMBL" id="NKXS01003925">
    <property type="protein sequence ID" value="PIN08048.1"/>
    <property type="molecule type" value="Genomic_DNA"/>
</dbReference>
<dbReference type="HAMAP" id="MF_00235">
    <property type="entry name" value="Adenylate_kinase_Adk"/>
    <property type="match status" value="1"/>
</dbReference>
<comment type="catalytic activity">
    <reaction evidence="1">
        <text>AMP + ATP = 2 ADP</text>
        <dbReference type="Rhea" id="RHEA:12973"/>
        <dbReference type="ChEBI" id="CHEBI:30616"/>
        <dbReference type="ChEBI" id="CHEBI:456215"/>
        <dbReference type="ChEBI" id="CHEBI:456216"/>
        <dbReference type="EC" id="2.7.4.3"/>
    </reaction>
</comment>
<dbReference type="InterPro" id="IPR033690">
    <property type="entry name" value="Adenylat_kinase_CS"/>
</dbReference>
<reference evidence="11" key="1">
    <citation type="journal article" date="2018" name="Gigascience">
        <title>Genome assembly of the Pink Ipe (Handroanthus impetiginosus, Bignoniaceae), a highly valued, ecologically keystone Neotropical timber forest tree.</title>
        <authorList>
            <person name="Silva-Junior O.B."/>
            <person name="Grattapaglia D."/>
            <person name="Novaes E."/>
            <person name="Collevatti R.G."/>
        </authorList>
    </citation>
    <scope>NUCLEOTIDE SEQUENCE [LARGE SCALE GENOMIC DNA]</scope>
    <source>
        <strain evidence="11">cv. UFG-1</strain>
    </source>
</reference>
<dbReference type="GO" id="GO:0005524">
    <property type="term" value="F:ATP binding"/>
    <property type="evidence" value="ECO:0007669"/>
    <property type="project" value="InterPro"/>
</dbReference>
<accession>A0A2G9GS25</accession>
<protein>
    <recommendedName>
        <fullName evidence="4">adenylate kinase</fullName>
        <ecNumber evidence="4">2.7.4.3</ecNumber>
    </recommendedName>
    <alternativeName>
        <fullName evidence="8">ATP:AMP phosphotransferase</fullName>
    </alternativeName>
</protein>
<dbReference type="InterPro" id="IPR027417">
    <property type="entry name" value="P-loop_NTPase"/>
</dbReference>
<evidence type="ECO:0000256" key="5">
    <source>
        <dbReference type="ARBA" id="ARBA00022679"/>
    </source>
</evidence>
<dbReference type="NCBIfam" id="TIGR01351">
    <property type="entry name" value="adk"/>
    <property type="match status" value="1"/>
</dbReference>
<dbReference type="Pfam" id="PF00406">
    <property type="entry name" value="ADK"/>
    <property type="match status" value="1"/>
</dbReference>
<dbReference type="STRING" id="429701.A0A2G9GS25"/>
<dbReference type="AlphaFoldDB" id="A0A2G9GS25"/>
<dbReference type="InterPro" id="IPR006259">
    <property type="entry name" value="Adenyl_kin_sub"/>
</dbReference>
<evidence type="ECO:0000313" key="11">
    <source>
        <dbReference type="Proteomes" id="UP000231279"/>
    </source>
</evidence>
<dbReference type="Proteomes" id="UP000231279">
    <property type="component" value="Unassembled WGS sequence"/>
</dbReference>
<dbReference type="GO" id="GO:0004017">
    <property type="term" value="F:AMP kinase activity"/>
    <property type="evidence" value="ECO:0007669"/>
    <property type="project" value="UniProtKB-EC"/>
</dbReference>
<comment type="caution">
    <text evidence="10">The sequence shown here is derived from an EMBL/GenBank/DDBJ whole genome shotgun (WGS) entry which is preliminary data.</text>
</comment>
<dbReference type="InterPro" id="IPR000850">
    <property type="entry name" value="Adenylat/UMP-CMP_kin"/>
</dbReference>
<keyword evidence="6" id="KW-0547">Nucleotide-binding</keyword>
<organism evidence="10 11">
    <name type="scientific">Handroanthus impetiginosus</name>
    <dbReference type="NCBI Taxonomy" id="429701"/>
    <lineage>
        <taxon>Eukaryota</taxon>
        <taxon>Viridiplantae</taxon>
        <taxon>Streptophyta</taxon>
        <taxon>Embryophyta</taxon>
        <taxon>Tracheophyta</taxon>
        <taxon>Spermatophyta</taxon>
        <taxon>Magnoliopsida</taxon>
        <taxon>eudicotyledons</taxon>
        <taxon>Gunneridae</taxon>
        <taxon>Pentapetalae</taxon>
        <taxon>asterids</taxon>
        <taxon>lamiids</taxon>
        <taxon>Lamiales</taxon>
        <taxon>Bignoniaceae</taxon>
        <taxon>Crescentiina</taxon>
        <taxon>Tabebuia alliance</taxon>
        <taxon>Handroanthus</taxon>
    </lineage>
</organism>
<dbReference type="CDD" id="cd01428">
    <property type="entry name" value="ADK"/>
    <property type="match status" value="1"/>
</dbReference>
<dbReference type="PRINTS" id="PR00094">
    <property type="entry name" value="ADENYLTKNASE"/>
</dbReference>